<protein>
    <recommendedName>
        <fullName evidence="7">PRD domain-containing protein</fullName>
    </recommendedName>
</protein>
<dbReference type="Proteomes" id="UP000005147">
    <property type="component" value="Unassembled WGS sequence"/>
</dbReference>
<dbReference type="PANTHER" id="PTHR30185:SF18">
    <property type="entry name" value="TRANSCRIPTIONAL REGULATOR MTLR"/>
    <property type="match status" value="1"/>
</dbReference>
<name>K1LPL9_9LACT</name>
<accession>K1LPL9</accession>
<dbReference type="STRING" id="883112.HMPREF9707_01363"/>
<sequence>MRQMLSDTTLRKLHLIEYLDLLTHPIDERQLAEDLAVSRRTLMHDIQQINNDYDFLMIYKTHQGVYLEYANGANLRSIYRYLLKSEPAFKLLDWIFRHKEPLIEQAEGDLFTSQSTIYRLVNKLNEQLDKYHISIKYPNLAFEGKEVDIRFFFAQFYSEISGYNEWPFQRIDIDALKEFLISSYSIAGAQLNYPTLRFLLFSLSVNIVRLRQGHRIFVETNAFDIVYQEFLKMPDQVDRMQELAQQLGFELTLNNIKQLFIAYAKEAFELPSIKETINETAIESVRQSTEYLAQIIHQLSDKYHVPIEDVAELAGYLHNTAHLFKWETETFNILYPYLPNFIDRAYYYIGDFVTEAQQSLHDYIEAMELDSSEMMHNLLVYDLITHWPNLIKYLYTNQLRHIHCAVISDDDIHHAAFIVDVLNMNKRPYVHYHIYREREIDSYTLDNSPYDVIITTFPIPPLQYKPVCSIHRFPTEKDLQLIDQTIYSLMNIK</sequence>
<dbReference type="Pfam" id="PF05043">
    <property type="entry name" value="Mga"/>
    <property type="match status" value="1"/>
</dbReference>
<reference evidence="5 6" key="1">
    <citation type="submission" date="2012-07" db="EMBL/GenBank/DDBJ databases">
        <title>The Genome Sequence of Facklamia ignava CCUG 37419.</title>
        <authorList>
            <consortium name="The Broad Institute Genome Sequencing Platform"/>
            <person name="Earl A."/>
            <person name="Ward D."/>
            <person name="Feldgarden M."/>
            <person name="Gevers D."/>
            <person name="Huys G."/>
            <person name="Walker B."/>
            <person name="Young S.K."/>
            <person name="Zeng Q."/>
            <person name="Gargeya S."/>
            <person name="Fitzgerald M."/>
            <person name="Haas B."/>
            <person name="Abouelleil A."/>
            <person name="Alvarado L."/>
            <person name="Arachchi H.M."/>
            <person name="Berlin A.M."/>
            <person name="Chapman S.B."/>
            <person name="Goldberg J."/>
            <person name="Griggs A."/>
            <person name="Gujja S."/>
            <person name="Hansen M."/>
            <person name="Howarth C."/>
            <person name="Imamovic A."/>
            <person name="Larimer J."/>
            <person name="McCowen C."/>
            <person name="Montmayeur A."/>
            <person name="Murphy C."/>
            <person name="Neiman D."/>
            <person name="Pearson M."/>
            <person name="Priest M."/>
            <person name="Roberts A."/>
            <person name="Saif S."/>
            <person name="Shea T."/>
            <person name="Sisk P."/>
            <person name="Sykes S."/>
            <person name="Wortman J."/>
            <person name="Nusbaum C."/>
            <person name="Birren B."/>
        </authorList>
    </citation>
    <scope>NUCLEOTIDE SEQUENCE [LARGE SCALE GENOMIC DNA]</scope>
    <source>
        <strain evidence="5 6">CCUG 37419</strain>
    </source>
</reference>
<dbReference type="EMBL" id="AGZE01000036">
    <property type="protein sequence ID" value="EKB54062.1"/>
    <property type="molecule type" value="Genomic_DNA"/>
</dbReference>
<proteinExistence type="predicted"/>
<keyword evidence="1" id="KW-0805">Transcription regulation</keyword>
<dbReference type="HOGENOM" id="CLU_038821_1_1_9"/>
<comment type="caution">
    <text evidence="5">The sequence shown here is derived from an EMBL/GenBank/DDBJ whole genome shotgun (WGS) entry which is preliminary data.</text>
</comment>
<evidence type="ECO:0000256" key="2">
    <source>
        <dbReference type="ARBA" id="ARBA00023163"/>
    </source>
</evidence>
<dbReference type="PANTHER" id="PTHR30185">
    <property type="entry name" value="CRYPTIC BETA-GLUCOSIDE BGL OPERON ANTITERMINATOR"/>
    <property type="match status" value="1"/>
</dbReference>
<dbReference type="InterPro" id="IPR013236">
    <property type="entry name" value="Mga_PRD_dom"/>
</dbReference>
<dbReference type="Pfam" id="PF08270">
    <property type="entry name" value="PRD_Mga"/>
    <property type="match status" value="1"/>
</dbReference>
<feature type="domain" description="Mga helix-turn-helix" evidence="3">
    <location>
        <begin position="73"/>
        <end position="157"/>
    </location>
</feature>
<evidence type="ECO:0000313" key="5">
    <source>
        <dbReference type="EMBL" id="EKB54062.1"/>
    </source>
</evidence>
<dbReference type="InterPro" id="IPR036388">
    <property type="entry name" value="WH-like_DNA-bd_sf"/>
</dbReference>
<feature type="domain" description="M protein trans-acting positive regulator (MGA) PRD" evidence="4">
    <location>
        <begin position="176"/>
        <end position="390"/>
    </location>
</feature>
<dbReference type="Gene3D" id="1.10.10.10">
    <property type="entry name" value="Winged helix-like DNA-binding domain superfamily/Winged helix DNA-binding domain"/>
    <property type="match status" value="2"/>
</dbReference>
<evidence type="ECO:0008006" key="7">
    <source>
        <dbReference type="Google" id="ProtNLM"/>
    </source>
</evidence>
<organism evidence="5 6">
    <name type="scientific">Falseniella ignava CCUG 37419</name>
    <dbReference type="NCBI Taxonomy" id="883112"/>
    <lineage>
        <taxon>Bacteria</taxon>
        <taxon>Bacillati</taxon>
        <taxon>Bacillota</taxon>
        <taxon>Bacilli</taxon>
        <taxon>Lactobacillales</taxon>
        <taxon>Aerococcaceae</taxon>
        <taxon>Falseniella</taxon>
    </lineage>
</organism>
<dbReference type="InterPro" id="IPR050661">
    <property type="entry name" value="BglG_antiterminators"/>
</dbReference>
<dbReference type="AlphaFoldDB" id="K1LPL9"/>
<evidence type="ECO:0000259" key="4">
    <source>
        <dbReference type="Pfam" id="PF08270"/>
    </source>
</evidence>
<evidence type="ECO:0000313" key="6">
    <source>
        <dbReference type="Proteomes" id="UP000005147"/>
    </source>
</evidence>
<gene>
    <name evidence="5" type="ORF">HMPREF9707_01363</name>
</gene>
<dbReference type="eggNOG" id="COG3711">
    <property type="taxonomic scope" value="Bacteria"/>
</dbReference>
<keyword evidence="6" id="KW-1185">Reference proteome</keyword>
<keyword evidence="2" id="KW-0804">Transcription</keyword>
<evidence type="ECO:0000256" key="1">
    <source>
        <dbReference type="ARBA" id="ARBA00023015"/>
    </source>
</evidence>
<dbReference type="InterPro" id="IPR007737">
    <property type="entry name" value="Mga_HTH"/>
</dbReference>
<evidence type="ECO:0000259" key="3">
    <source>
        <dbReference type="Pfam" id="PF05043"/>
    </source>
</evidence>
<dbReference type="PATRIC" id="fig|883112.3.peg.1359"/>